<accession>A0A6B3NCK2</accession>
<evidence type="ECO:0000313" key="1">
    <source>
        <dbReference type="EMBL" id="NER28655.1"/>
    </source>
</evidence>
<reference evidence="1" key="1">
    <citation type="submission" date="2019-11" db="EMBL/GenBank/DDBJ databases">
        <title>Genomic insights into an expanded diversity of filamentous marine cyanobacteria reveals the extraordinary biosynthetic potential of Moorea and Okeania.</title>
        <authorList>
            <person name="Ferreira Leao T."/>
            <person name="Wang M."/>
            <person name="Moss N."/>
            <person name="Da Silva R."/>
            <person name="Sanders J."/>
            <person name="Nurk S."/>
            <person name="Gurevich A."/>
            <person name="Humphrey G."/>
            <person name="Reher R."/>
            <person name="Zhu Q."/>
            <person name="Belda-Ferre P."/>
            <person name="Glukhov E."/>
            <person name="Rex R."/>
            <person name="Dorrestein P.C."/>
            <person name="Knight R."/>
            <person name="Pevzner P."/>
            <person name="Gerwick W.H."/>
            <person name="Gerwick L."/>
        </authorList>
    </citation>
    <scope>NUCLEOTIDE SEQUENCE</scope>
    <source>
        <strain evidence="1">SIO1C4</strain>
    </source>
</reference>
<name>A0A6B3NCK2_9CYAN</name>
<organism evidence="1">
    <name type="scientific">Symploca sp. SIO1C4</name>
    <dbReference type="NCBI Taxonomy" id="2607765"/>
    <lineage>
        <taxon>Bacteria</taxon>
        <taxon>Bacillati</taxon>
        <taxon>Cyanobacteriota</taxon>
        <taxon>Cyanophyceae</taxon>
        <taxon>Coleofasciculales</taxon>
        <taxon>Coleofasciculaceae</taxon>
        <taxon>Symploca</taxon>
    </lineage>
</organism>
<protein>
    <submittedName>
        <fullName evidence="1">Uncharacterized protein</fullName>
    </submittedName>
</protein>
<comment type="caution">
    <text evidence="1">The sequence shown here is derived from an EMBL/GenBank/DDBJ whole genome shotgun (WGS) entry which is preliminary data.</text>
</comment>
<proteinExistence type="predicted"/>
<sequence length="91" mass="10213">MNDIDVNFMRDPDRQNYTKEFLRSLKPRQKLRRVFNTSQWVLQKGVLFGAELGLAAAVLGSVANFVRADIPMAITLSSAGVFSAKILKIKE</sequence>
<gene>
    <name evidence="1" type="ORF">F6J89_13730</name>
</gene>
<dbReference type="EMBL" id="JAAHFQ010000243">
    <property type="protein sequence ID" value="NER28655.1"/>
    <property type="molecule type" value="Genomic_DNA"/>
</dbReference>
<dbReference type="AlphaFoldDB" id="A0A6B3NCK2"/>